<accession>A0A329MKD6</accession>
<feature type="domain" description="Amidohydrolase-related" evidence="2">
    <location>
        <begin position="3"/>
        <end position="275"/>
    </location>
</feature>
<dbReference type="SUPFAM" id="SSF51556">
    <property type="entry name" value="Metallo-dependent hydrolases"/>
    <property type="match status" value="1"/>
</dbReference>
<dbReference type="Gene3D" id="3.20.20.140">
    <property type="entry name" value="Metal-dependent hydrolases"/>
    <property type="match status" value="1"/>
</dbReference>
<name>A0A329MKD6_9BACL</name>
<keyword evidence="4" id="KW-1185">Reference proteome</keyword>
<keyword evidence="3" id="KW-0378">Hydrolase</keyword>
<dbReference type="Proteomes" id="UP000250369">
    <property type="component" value="Unassembled WGS sequence"/>
</dbReference>
<dbReference type="EMBL" id="QMFB01000009">
    <property type="protein sequence ID" value="RAV20110.1"/>
    <property type="molecule type" value="Genomic_DNA"/>
</dbReference>
<dbReference type="RefSeq" id="WP_113032007.1">
    <property type="nucleotide sequence ID" value="NZ_QMFB01000009.1"/>
</dbReference>
<dbReference type="InterPro" id="IPR052350">
    <property type="entry name" value="Metallo-dep_Lactonases"/>
</dbReference>
<comment type="similarity">
    <text evidence="1">Belongs to the metallo-dependent hydrolases superfamily.</text>
</comment>
<comment type="caution">
    <text evidence="3">The sequence shown here is derived from an EMBL/GenBank/DDBJ whole genome shotgun (WGS) entry which is preliminary data.</text>
</comment>
<sequence length="277" mass="30890">MYIDSHVHFWKPARGDYGWLKPENALLCQDYMPERLLPALRTFGVEGLIAVQAAPTAEEAAFLLELSQSWPVISGVSGGLDPFAERFQEQLAQLRSNPRFIGVRINGSAFRSDLPAADRSKLRAALDSLRQAGLTLDLLVRQEELYGVASYLEEVPALKAIVNHLGCPAVRTRQTEPWRSGMERLARLPETAVKLSGMITMAGGPHSELLRPYVEQLVRLFGCDRLLFGSDWPVALQAGGYGDVVELFEELLPDELSQEEKGEIRAGNARRFYRIEP</sequence>
<proteinExistence type="inferred from homology"/>
<dbReference type="GO" id="GO:0016787">
    <property type="term" value="F:hydrolase activity"/>
    <property type="evidence" value="ECO:0007669"/>
    <property type="project" value="UniProtKB-KW"/>
</dbReference>
<dbReference type="InterPro" id="IPR032466">
    <property type="entry name" value="Metal_Hydrolase"/>
</dbReference>
<organism evidence="3 4">
    <name type="scientific">Paenibacillus contaminans</name>
    <dbReference type="NCBI Taxonomy" id="450362"/>
    <lineage>
        <taxon>Bacteria</taxon>
        <taxon>Bacillati</taxon>
        <taxon>Bacillota</taxon>
        <taxon>Bacilli</taxon>
        <taxon>Bacillales</taxon>
        <taxon>Paenibacillaceae</taxon>
        <taxon>Paenibacillus</taxon>
    </lineage>
</organism>
<evidence type="ECO:0000259" key="2">
    <source>
        <dbReference type="Pfam" id="PF04909"/>
    </source>
</evidence>
<gene>
    <name evidence="3" type="ORF">DQG23_16710</name>
</gene>
<dbReference type="PANTHER" id="PTHR43569:SF2">
    <property type="entry name" value="AMIDOHYDROLASE-RELATED DOMAIN-CONTAINING PROTEIN"/>
    <property type="match status" value="1"/>
</dbReference>
<dbReference type="InterPro" id="IPR006680">
    <property type="entry name" value="Amidohydro-rel"/>
</dbReference>
<dbReference type="AlphaFoldDB" id="A0A329MKD6"/>
<dbReference type="OrthoDB" id="2577682at2"/>
<reference evidence="3 4" key="1">
    <citation type="journal article" date="2009" name="Int. J. Syst. Evol. Microbiol.">
        <title>Paenibacillus contaminans sp. nov., isolated from a contaminated laboratory plate.</title>
        <authorList>
            <person name="Chou J.H."/>
            <person name="Lee J.H."/>
            <person name="Lin M.C."/>
            <person name="Chang P.S."/>
            <person name="Arun A.B."/>
            <person name="Young C.C."/>
            <person name="Chen W.M."/>
        </authorList>
    </citation>
    <scope>NUCLEOTIDE SEQUENCE [LARGE SCALE GENOMIC DNA]</scope>
    <source>
        <strain evidence="3 4">CKOBP-6</strain>
    </source>
</reference>
<dbReference type="Pfam" id="PF04909">
    <property type="entry name" value="Amidohydro_2"/>
    <property type="match status" value="1"/>
</dbReference>
<evidence type="ECO:0000313" key="3">
    <source>
        <dbReference type="EMBL" id="RAV20110.1"/>
    </source>
</evidence>
<protein>
    <submittedName>
        <fullName evidence="3">Amidohydrolase</fullName>
    </submittedName>
</protein>
<evidence type="ECO:0000256" key="1">
    <source>
        <dbReference type="ARBA" id="ARBA00038310"/>
    </source>
</evidence>
<dbReference type="PANTHER" id="PTHR43569">
    <property type="entry name" value="AMIDOHYDROLASE"/>
    <property type="match status" value="1"/>
</dbReference>
<evidence type="ECO:0000313" key="4">
    <source>
        <dbReference type="Proteomes" id="UP000250369"/>
    </source>
</evidence>